<accession>A0A840WHS5</accession>
<dbReference type="InterPro" id="IPR011009">
    <property type="entry name" value="Kinase-like_dom_sf"/>
</dbReference>
<dbReference type="RefSeq" id="WP_221318794.1">
    <property type="nucleotide sequence ID" value="NZ_BAAAKM010000157.1"/>
</dbReference>
<proteinExistence type="predicted"/>
<evidence type="ECO:0000313" key="1">
    <source>
        <dbReference type="EMBL" id="MBB5491465.1"/>
    </source>
</evidence>
<gene>
    <name evidence="1" type="ORF">HNR07_002602</name>
</gene>
<dbReference type="SUPFAM" id="SSF56112">
    <property type="entry name" value="Protein kinase-like (PK-like)"/>
    <property type="match status" value="1"/>
</dbReference>
<sequence length="258" mass="28347">MELPYKDLILPYTGPITDMRPVQGGSGFSTTALVTSGEGEFFVKGVPNRPGGRLDSVVREGLINPALTGIAPTLRWKVEGQPWFVLGFDVVQGRVAEYTPGEDHDLSQVVGLIDRIAAVELPSEAAGWAESRWDRFTDTPQLLAGDTLLYTDIQPDNVLIGADRSWIVDWEWPTVGAAFLTPACLVVQLIASGHTPAEAETWVDGCETWKAADPEAINAFARAHVGIQRWVVEARPEEEWRKFMLAAAEAWAEHRGVR</sequence>
<evidence type="ECO:0008006" key="3">
    <source>
        <dbReference type="Google" id="ProtNLM"/>
    </source>
</evidence>
<name>A0A840WHS5_9ACTN</name>
<evidence type="ECO:0000313" key="2">
    <source>
        <dbReference type="Proteomes" id="UP000579647"/>
    </source>
</evidence>
<dbReference type="AlphaFoldDB" id="A0A840WHS5"/>
<reference evidence="1 2" key="1">
    <citation type="submission" date="2020-08" db="EMBL/GenBank/DDBJ databases">
        <title>Sequencing the genomes of 1000 actinobacteria strains.</title>
        <authorList>
            <person name="Klenk H.-P."/>
        </authorList>
    </citation>
    <scope>NUCLEOTIDE SEQUENCE [LARGE SCALE GENOMIC DNA]</scope>
    <source>
        <strain evidence="1 2">DSM 44598</strain>
    </source>
</reference>
<comment type="caution">
    <text evidence="1">The sequence shown here is derived from an EMBL/GenBank/DDBJ whole genome shotgun (WGS) entry which is preliminary data.</text>
</comment>
<organism evidence="1 2">
    <name type="scientific">Nocardiopsis metallicus</name>
    <dbReference type="NCBI Taxonomy" id="179819"/>
    <lineage>
        <taxon>Bacteria</taxon>
        <taxon>Bacillati</taxon>
        <taxon>Actinomycetota</taxon>
        <taxon>Actinomycetes</taxon>
        <taxon>Streptosporangiales</taxon>
        <taxon>Nocardiopsidaceae</taxon>
        <taxon>Nocardiopsis</taxon>
    </lineage>
</organism>
<dbReference type="Proteomes" id="UP000579647">
    <property type="component" value="Unassembled WGS sequence"/>
</dbReference>
<protein>
    <recommendedName>
        <fullName evidence="3">Aminoglycoside phosphotransferase</fullName>
    </recommendedName>
</protein>
<dbReference type="EMBL" id="JACHDO010000001">
    <property type="protein sequence ID" value="MBB5491465.1"/>
    <property type="molecule type" value="Genomic_DNA"/>
</dbReference>
<keyword evidence="2" id="KW-1185">Reference proteome</keyword>